<feature type="coiled-coil region" evidence="1">
    <location>
        <begin position="524"/>
        <end position="611"/>
    </location>
</feature>
<proteinExistence type="predicted"/>
<dbReference type="AlphaFoldDB" id="A0ABD3PE51"/>
<feature type="compositionally biased region" description="Basic and acidic residues" evidence="2">
    <location>
        <begin position="868"/>
        <end position="906"/>
    </location>
</feature>
<feature type="compositionally biased region" description="Basic and acidic residues" evidence="2">
    <location>
        <begin position="776"/>
        <end position="786"/>
    </location>
</feature>
<keyword evidence="4" id="KW-1185">Reference proteome</keyword>
<evidence type="ECO:0000313" key="4">
    <source>
        <dbReference type="Proteomes" id="UP001530315"/>
    </source>
</evidence>
<gene>
    <name evidence="3" type="ORF">ACHAW5_002449</name>
</gene>
<feature type="region of interest" description="Disordered" evidence="2">
    <location>
        <begin position="776"/>
        <end position="1204"/>
    </location>
</feature>
<feature type="compositionally biased region" description="Basic and acidic residues" evidence="2">
    <location>
        <begin position="965"/>
        <end position="1031"/>
    </location>
</feature>
<feature type="compositionally biased region" description="Polar residues" evidence="2">
    <location>
        <begin position="1171"/>
        <end position="1180"/>
    </location>
</feature>
<evidence type="ECO:0000313" key="3">
    <source>
        <dbReference type="EMBL" id="KAL3785581.1"/>
    </source>
</evidence>
<accession>A0ABD3PE51</accession>
<feature type="compositionally biased region" description="Polar residues" evidence="2">
    <location>
        <begin position="55"/>
        <end position="66"/>
    </location>
</feature>
<feature type="compositionally biased region" description="Basic and acidic residues" evidence="2">
    <location>
        <begin position="1066"/>
        <end position="1077"/>
    </location>
</feature>
<feature type="compositionally biased region" description="Low complexity" evidence="2">
    <location>
        <begin position="913"/>
        <end position="923"/>
    </location>
</feature>
<protein>
    <submittedName>
        <fullName evidence="3">Uncharacterized protein</fullName>
    </submittedName>
</protein>
<feature type="region of interest" description="Disordered" evidence="2">
    <location>
        <begin position="52"/>
        <end position="121"/>
    </location>
</feature>
<feature type="compositionally biased region" description="Polar residues" evidence="2">
    <location>
        <begin position="91"/>
        <end position="105"/>
    </location>
</feature>
<feature type="compositionally biased region" description="Polar residues" evidence="2">
    <location>
        <begin position="1100"/>
        <end position="1112"/>
    </location>
</feature>
<dbReference type="EMBL" id="JALLAZ020000881">
    <property type="protein sequence ID" value="KAL3785581.1"/>
    <property type="molecule type" value="Genomic_DNA"/>
</dbReference>
<organism evidence="3 4">
    <name type="scientific">Stephanodiscus triporus</name>
    <dbReference type="NCBI Taxonomy" id="2934178"/>
    <lineage>
        <taxon>Eukaryota</taxon>
        <taxon>Sar</taxon>
        <taxon>Stramenopiles</taxon>
        <taxon>Ochrophyta</taxon>
        <taxon>Bacillariophyta</taxon>
        <taxon>Coscinodiscophyceae</taxon>
        <taxon>Thalassiosirophycidae</taxon>
        <taxon>Stephanodiscales</taxon>
        <taxon>Stephanodiscaceae</taxon>
        <taxon>Stephanodiscus</taxon>
    </lineage>
</organism>
<reference evidence="3 4" key="1">
    <citation type="submission" date="2024-10" db="EMBL/GenBank/DDBJ databases">
        <title>Updated reference genomes for cyclostephanoid diatoms.</title>
        <authorList>
            <person name="Roberts W.R."/>
            <person name="Alverson A.J."/>
        </authorList>
    </citation>
    <scope>NUCLEOTIDE SEQUENCE [LARGE SCALE GENOMIC DNA]</scope>
    <source>
        <strain evidence="3 4">AJA276-08</strain>
    </source>
</reference>
<evidence type="ECO:0000256" key="2">
    <source>
        <dbReference type="SAM" id="MobiDB-lite"/>
    </source>
</evidence>
<feature type="compositionally biased region" description="Basic and acidic residues" evidence="2">
    <location>
        <begin position="809"/>
        <end position="861"/>
    </location>
</feature>
<comment type="caution">
    <text evidence="3">The sequence shown here is derived from an EMBL/GenBank/DDBJ whole genome shotgun (WGS) entry which is preliminary data.</text>
</comment>
<keyword evidence="1" id="KW-0175">Coiled coil</keyword>
<name>A0ABD3PE51_9STRA</name>
<sequence length="1217" mass="138495">MAAPLTEPSFEAAMPLTSMDRSSSFSAGNDSINSFHLDAKHANAMSYLLIKKGGQQPSKGPPTNRNNGHRRNNPTLSSVQRRPGGVGGGSSQSWRNPSSVRNGASNHHHPHNDGGMNHIGIDASNQQRRHGVAIVNDGGGQVQLQRTTPLVQRQQQVTTATKQQVQHSQGQQQQQKVVQGLVSMDEGENRLFLFYADLQILEQQRQESERKLASARLLQKQKKAEQHFLESKLCELKSRNGGLRVELKRYGNQLSFRHRELLETQMKAENSRKDTHRFDAKLKRVIGVARLLGTYRNKIENAMIALNETVTRLNFAKGQEISKLQSALLRRDDARRRRDLLQKAINTNTVKGRSIADEISKIRAEIGMNEQDLSAAQQMESQTKLRVETIEHEVMLERTRHADAAVNLEIESKELDESKDKTTRLIAGKKAMIETKKSELRKIWEKCTELRKSEGHDVKHSRYHLVFMEPTWGTEQAPSLDVARVRVRVDGEEAGLKAMMSKRETLRKDVADLDALVGSNTINSAEKHAKADALQKDAEETRAEQSLRIAEITKAVEDADLACQEVEKLRNSIQDLTTTQEKDATDLKLTLEDEERRISAMEAEIACSLDELASINTQSAEHKENERVTNDKLLKEIAGAKTTAALVKTAYERAQKNANSFSALPDRELDLQMKLLDESEQEIVDVATRERDEIIETEPLLEKLKLDFNSDVSMEKRKEAGIKYLRTHCLDFLETAKTERQVRMEHARDAYLEEVRIREQEEVRRRKKKDELEKESRLAEESRLREEEEEEEEERRREEERAACIVTAKNERKKEEAKRREERRAAAKAAEIERKREKEAEAKRRREEEEAEERRREEERAAFIVTAKNERKKEERRAAAKAAEIELKREKEAEAKRRREEEEVERRRKKEVTSAASAVTASSKADHKGEEHSSKRCERDGNGVTVPSKLQHQKDSQKKLLAAEAADKAKRRQEREKRRELELEEMRAHSKKMQEQLKAEEDKHEDLKWKNNDKQRVDRRCREDLQSRKSSLEMTDFDDIEINGDAKKRARKSCSQAEALKLNRTAKSDEFHDEQVRGETVNGASVASEHKSKRAKSSEAVPSSKRNSSSGLAKSAIKLQDSRLPKPNSSVRFDTTADRPKLDIFTSGVHRKENNHAKKKSSNYDKFSLSKPGSQTSGISSCEAGGGGRRRKKSSVGGKSKANVLAMKGFDDNGGFL</sequence>
<dbReference type="Proteomes" id="UP001530315">
    <property type="component" value="Unassembled WGS sequence"/>
</dbReference>
<evidence type="ECO:0000256" key="1">
    <source>
        <dbReference type="SAM" id="Coils"/>
    </source>
</evidence>
<feature type="compositionally biased region" description="Basic and acidic residues" evidence="2">
    <location>
        <begin position="924"/>
        <end position="941"/>
    </location>
</feature>